<evidence type="ECO:0000256" key="2">
    <source>
        <dbReference type="ARBA" id="ARBA00022475"/>
    </source>
</evidence>
<dbReference type="InterPro" id="IPR019424">
    <property type="entry name" value="7TM_GPCR_Srsx"/>
</dbReference>
<evidence type="ECO:0000256" key="7">
    <source>
        <dbReference type="ARBA" id="ARBA00023170"/>
    </source>
</evidence>
<evidence type="ECO:0000259" key="11">
    <source>
        <dbReference type="PROSITE" id="PS50262"/>
    </source>
</evidence>
<feature type="transmembrane region" description="Helical" evidence="10">
    <location>
        <begin position="255"/>
        <end position="274"/>
    </location>
</feature>
<dbReference type="Proteomes" id="UP001175271">
    <property type="component" value="Unassembled WGS sequence"/>
</dbReference>
<comment type="subcellular location">
    <subcellularLocation>
        <location evidence="1">Cell membrane</location>
        <topology evidence="1">Multi-pass membrane protein</topology>
    </subcellularLocation>
</comment>
<keyword evidence="4 10" id="KW-1133">Transmembrane helix</keyword>
<keyword evidence="7 9" id="KW-0675">Receptor</keyword>
<keyword evidence="5 9" id="KW-0297">G-protein coupled receptor</keyword>
<reference evidence="12" key="1">
    <citation type="submission" date="2023-06" db="EMBL/GenBank/DDBJ databases">
        <title>Genomic analysis of the entomopathogenic nematode Steinernema hermaphroditum.</title>
        <authorList>
            <person name="Schwarz E.M."/>
            <person name="Heppert J.K."/>
            <person name="Baniya A."/>
            <person name="Schwartz H.T."/>
            <person name="Tan C.-H."/>
            <person name="Antoshechkin I."/>
            <person name="Sternberg P.W."/>
            <person name="Goodrich-Blair H."/>
            <person name="Dillman A.R."/>
        </authorList>
    </citation>
    <scope>NUCLEOTIDE SEQUENCE</scope>
    <source>
        <strain evidence="12">PS9179</strain>
        <tissue evidence="12">Whole animal</tissue>
    </source>
</reference>
<feature type="transmembrane region" description="Helical" evidence="10">
    <location>
        <begin position="86"/>
        <end position="108"/>
    </location>
</feature>
<evidence type="ECO:0000256" key="1">
    <source>
        <dbReference type="ARBA" id="ARBA00004651"/>
    </source>
</evidence>
<sequence length="311" mass="35204">MGMSDLWLDYHPAVNAIRWVIFVIATSGNVFIVFLILKNKKMRCERFNLLIILLAVGDVVLGCGAAVRACQSYITRIGGFTRINCIALGAVTIYGDHIAQIAMLIIAVDRFDGIFRMYKCHADTIYRIYVAIIPMVLSISLVPTGLIFIGVRNNIVRVCPMSVLWHPRFGDYMFGSMLFFNLGILVLYASIFILYKRYVSRTIGSYVSGPRNNFQPIVYGVVTVCFLFWCIPKWIMYGLKIFNCYDDNTNNAAFLIELSEGVSACLNILVYGYAHRELRNTMKAFLRKTPFRRLFATNSSSVRSGHAQPNS</sequence>
<dbReference type="AlphaFoldDB" id="A0AA39HLZ2"/>
<feature type="domain" description="G-protein coupled receptors family 1 profile" evidence="11">
    <location>
        <begin position="28"/>
        <end position="271"/>
    </location>
</feature>
<dbReference type="SMART" id="SM01381">
    <property type="entry name" value="7TM_GPCR_Srsx"/>
    <property type="match status" value="1"/>
</dbReference>
<dbReference type="GO" id="GO:0004930">
    <property type="term" value="F:G protein-coupled receptor activity"/>
    <property type="evidence" value="ECO:0007669"/>
    <property type="project" value="UniProtKB-KW"/>
</dbReference>
<gene>
    <name evidence="12" type="ORF">QR680_019037</name>
</gene>
<dbReference type="Pfam" id="PF10320">
    <property type="entry name" value="7TM_GPCR_Srsx"/>
    <property type="match status" value="1"/>
</dbReference>
<dbReference type="InterPro" id="IPR000276">
    <property type="entry name" value="GPCR_Rhodpsn"/>
</dbReference>
<evidence type="ECO:0000256" key="6">
    <source>
        <dbReference type="ARBA" id="ARBA00023136"/>
    </source>
</evidence>
<evidence type="ECO:0000256" key="8">
    <source>
        <dbReference type="ARBA" id="ARBA00023224"/>
    </source>
</evidence>
<evidence type="ECO:0000313" key="12">
    <source>
        <dbReference type="EMBL" id="KAK0407154.1"/>
    </source>
</evidence>
<keyword evidence="6 10" id="KW-0472">Membrane</keyword>
<dbReference type="PRINTS" id="PR00237">
    <property type="entry name" value="GPCRRHODOPSN"/>
</dbReference>
<dbReference type="GO" id="GO:0005886">
    <property type="term" value="C:plasma membrane"/>
    <property type="evidence" value="ECO:0007669"/>
    <property type="project" value="UniProtKB-SubCell"/>
</dbReference>
<feature type="transmembrane region" description="Helical" evidence="10">
    <location>
        <begin position="128"/>
        <end position="152"/>
    </location>
</feature>
<evidence type="ECO:0000256" key="10">
    <source>
        <dbReference type="SAM" id="Phobius"/>
    </source>
</evidence>
<keyword evidence="8 9" id="KW-0807">Transducer</keyword>
<name>A0AA39HLZ2_9BILA</name>
<comment type="similarity">
    <text evidence="9">Belongs to the G-protein coupled receptor 1 family.</text>
</comment>
<dbReference type="SUPFAM" id="SSF81321">
    <property type="entry name" value="Family A G protein-coupled receptor-like"/>
    <property type="match status" value="1"/>
</dbReference>
<feature type="transmembrane region" description="Helical" evidence="10">
    <location>
        <begin position="172"/>
        <end position="195"/>
    </location>
</feature>
<feature type="transmembrane region" description="Helical" evidence="10">
    <location>
        <begin position="216"/>
        <end position="235"/>
    </location>
</feature>
<keyword evidence="2" id="KW-1003">Cell membrane</keyword>
<proteinExistence type="inferred from homology"/>
<dbReference type="Gene3D" id="1.20.1070.10">
    <property type="entry name" value="Rhodopsin 7-helix transmembrane proteins"/>
    <property type="match status" value="1"/>
</dbReference>
<dbReference type="InterPro" id="IPR017452">
    <property type="entry name" value="GPCR_Rhodpsn_7TM"/>
</dbReference>
<dbReference type="PROSITE" id="PS00237">
    <property type="entry name" value="G_PROTEIN_RECEP_F1_1"/>
    <property type="match status" value="1"/>
</dbReference>
<evidence type="ECO:0000313" key="13">
    <source>
        <dbReference type="Proteomes" id="UP001175271"/>
    </source>
</evidence>
<feature type="transmembrane region" description="Helical" evidence="10">
    <location>
        <begin position="49"/>
        <end position="74"/>
    </location>
</feature>
<dbReference type="EMBL" id="JAUCMV010000004">
    <property type="protein sequence ID" value="KAK0407154.1"/>
    <property type="molecule type" value="Genomic_DNA"/>
</dbReference>
<keyword evidence="13" id="KW-1185">Reference proteome</keyword>
<dbReference type="CDD" id="cd00637">
    <property type="entry name" value="7tm_classA_rhodopsin-like"/>
    <property type="match status" value="1"/>
</dbReference>
<evidence type="ECO:0000256" key="9">
    <source>
        <dbReference type="RuleBase" id="RU000688"/>
    </source>
</evidence>
<accession>A0AA39HLZ2</accession>
<dbReference type="PANTHER" id="PTHR24228">
    <property type="entry name" value="B2 BRADYKININ RECEPTOR/ANGIOTENSIN II RECEPTOR"/>
    <property type="match status" value="1"/>
</dbReference>
<protein>
    <recommendedName>
        <fullName evidence="11">G-protein coupled receptors family 1 profile domain-containing protein</fullName>
    </recommendedName>
</protein>
<comment type="caution">
    <text evidence="12">The sequence shown here is derived from an EMBL/GenBank/DDBJ whole genome shotgun (WGS) entry which is preliminary data.</text>
</comment>
<evidence type="ECO:0000256" key="4">
    <source>
        <dbReference type="ARBA" id="ARBA00022989"/>
    </source>
</evidence>
<evidence type="ECO:0000256" key="5">
    <source>
        <dbReference type="ARBA" id="ARBA00023040"/>
    </source>
</evidence>
<evidence type="ECO:0000256" key="3">
    <source>
        <dbReference type="ARBA" id="ARBA00022692"/>
    </source>
</evidence>
<feature type="transmembrane region" description="Helical" evidence="10">
    <location>
        <begin position="16"/>
        <end position="37"/>
    </location>
</feature>
<keyword evidence="3 9" id="KW-0812">Transmembrane</keyword>
<organism evidence="12 13">
    <name type="scientific">Steinernema hermaphroditum</name>
    <dbReference type="NCBI Taxonomy" id="289476"/>
    <lineage>
        <taxon>Eukaryota</taxon>
        <taxon>Metazoa</taxon>
        <taxon>Ecdysozoa</taxon>
        <taxon>Nematoda</taxon>
        <taxon>Chromadorea</taxon>
        <taxon>Rhabditida</taxon>
        <taxon>Tylenchina</taxon>
        <taxon>Panagrolaimomorpha</taxon>
        <taxon>Strongyloidoidea</taxon>
        <taxon>Steinernematidae</taxon>
        <taxon>Steinernema</taxon>
    </lineage>
</organism>
<dbReference type="PROSITE" id="PS50262">
    <property type="entry name" value="G_PROTEIN_RECEP_F1_2"/>
    <property type="match status" value="1"/>
</dbReference>
<dbReference type="PANTHER" id="PTHR24228:SF59">
    <property type="entry name" value="NEUROPEPTIDE RECEPTOR 15"/>
    <property type="match status" value="1"/>
</dbReference>